<dbReference type="Pfam" id="PF00397">
    <property type="entry name" value="WW"/>
    <property type="match status" value="1"/>
</dbReference>
<dbReference type="FunFam" id="2.20.70.10:FF:000036">
    <property type="entry name" value="Phosphorylated CTD-interacting factor 1"/>
    <property type="match status" value="1"/>
</dbReference>
<dbReference type="PROSITE" id="PS50020">
    <property type="entry name" value="WW_DOMAIN_2"/>
    <property type="match status" value="1"/>
</dbReference>
<dbReference type="Gene3D" id="2.20.70.10">
    <property type="match status" value="1"/>
</dbReference>
<dbReference type="InterPro" id="IPR001202">
    <property type="entry name" value="WW_dom"/>
</dbReference>
<dbReference type="SUPFAM" id="SSF51045">
    <property type="entry name" value="WW domain"/>
    <property type="match status" value="1"/>
</dbReference>
<dbReference type="PANTHER" id="PTHR21727">
    <property type="entry name" value="PHOSPHORYLATED CTD INTERACTING FACTOR 1"/>
    <property type="match status" value="1"/>
</dbReference>
<feature type="domain" description="WW" evidence="1">
    <location>
        <begin position="23"/>
        <end position="57"/>
    </location>
</feature>
<name>A0A7J7J1U8_BUGNE</name>
<evidence type="ECO:0000259" key="1">
    <source>
        <dbReference type="PROSITE" id="PS50020"/>
    </source>
</evidence>
<dbReference type="CDD" id="cd00201">
    <property type="entry name" value="WW"/>
    <property type="match status" value="1"/>
</dbReference>
<dbReference type="InterPro" id="IPR036020">
    <property type="entry name" value="WW_dom_sf"/>
</dbReference>
<gene>
    <name evidence="2" type="ORF">EB796_021648</name>
</gene>
<dbReference type="Proteomes" id="UP000593567">
    <property type="component" value="Unassembled WGS sequence"/>
</dbReference>
<dbReference type="InterPro" id="IPR039881">
    <property type="entry name" value="PCIF1-like"/>
</dbReference>
<keyword evidence="3" id="KW-1185">Reference proteome</keyword>
<evidence type="ECO:0000313" key="3">
    <source>
        <dbReference type="Proteomes" id="UP000593567"/>
    </source>
</evidence>
<comment type="caution">
    <text evidence="2">The sequence shown here is derived from an EMBL/GenBank/DDBJ whole genome shotgun (WGS) entry which is preliminary data.</text>
</comment>
<dbReference type="GO" id="GO:0016422">
    <property type="term" value="F:mRNA (2'-O-methyladenosine-N6-)-methyltransferase activity"/>
    <property type="evidence" value="ECO:0007669"/>
    <property type="project" value="InterPro"/>
</dbReference>
<dbReference type="AlphaFoldDB" id="A0A7J7J1U8"/>
<dbReference type="GO" id="GO:0099122">
    <property type="term" value="F:RNA polymerase II C-terminal domain binding"/>
    <property type="evidence" value="ECO:0007669"/>
    <property type="project" value="InterPro"/>
</dbReference>
<dbReference type="Pfam" id="PF12237">
    <property type="entry name" value="PCIF1_WW"/>
    <property type="match status" value="1"/>
</dbReference>
<dbReference type="OrthoDB" id="193787at2759"/>
<dbReference type="EMBL" id="VXIV02003195">
    <property type="protein sequence ID" value="KAF6020055.1"/>
    <property type="molecule type" value="Genomic_DNA"/>
</dbReference>
<dbReference type="PANTHER" id="PTHR21727:SF0">
    <property type="entry name" value="MRNA (2'-O-METHYLADENOSINE-N(6)-)-METHYLTRANSFERASE"/>
    <property type="match status" value="1"/>
</dbReference>
<sequence>MADLLVNGSAKNPASPGRDLPLELLEAGWRKFYSKREQRPYFFNKFTNQSLWDEPTLESPMPTYHQDPLGIATPSPSSVMSPPPQAYELASRRRHSSLDSQQQVVCKKKSPIYLSSCWNLEIPTNVIIHERAMSDVYPPHPDVEIARAQAVMKLRQQYEESCHTREGVHAPGESFNRWLLERKVLDQAEGASSDPILPSDCENPVSPSMCREILNDIPVKLVKPKYISDARKQLTKYAEGAKKVIETRTVSPESRKIVKWNVEDSFAWVRKQMNASYDDYVERLTHLKAQCQPHINEAASSSVESICKKIYNLSKEEARKLCQLSAKIWSDNLIHEVVSPPLTTERKVFCYPRLLGTPSPRLPNVVVNSTKDNTSLKYNEDTVNISTLHFYKLEHLYKLSCKDDPRNEHFTARLWCLLRRYQTYYGPRKNEGLSLQAALPVAVFECLNRVFGVTFECFASPLNCYYRQYCSAFADTDGYFGSRGSLLDFSPLSGSFEANPPFSEELMEAMVNHFENLMESSDEPLSFVICLPEWRDPPTKALIRLESSRFKRKQFVVPAFEHEYRHGFQHLFSQEDAYIRSSHGTLVVFLQNDAGFLKWGPTPERLADLANSFQATKRVKHPTNSSNNSDVLTN</sequence>
<organism evidence="2 3">
    <name type="scientific">Bugula neritina</name>
    <name type="common">Brown bryozoan</name>
    <name type="synonym">Sertularia neritina</name>
    <dbReference type="NCBI Taxonomy" id="10212"/>
    <lineage>
        <taxon>Eukaryota</taxon>
        <taxon>Metazoa</taxon>
        <taxon>Spiralia</taxon>
        <taxon>Lophotrochozoa</taxon>
        <taxon>Bryozoa</taxon>
        <taxon>Gymnolaemata</taxon>
        <taxon>Cheilostomatida</taxon>
        <taxon>Flustrina</taxon>
        <taxon>Buguloidea</taxon>
        <taxon>Bugulidae</taxon>
        <taxon>Bugula</taxon>
    </lineage>
</organism>
<dbReference type="GO" id="GO:0005634">
    <property type="term" value="C:nucleus"/>
    <property type="evidence" value="ECO:0007669"/>
    <property type="project" value="TreeGrafter"/>
</dbReference>
<dbReference type="InterPro" id="IPR022035">
    <property type="entry name" value="PCIF1_WW"/>
</dbReference>
<accession>A0A7J7J1U8</accession>
<proteinExistence type="predicted"/>
<evidence type="ECO:0000313" key="2">
    <source>
        <dbReference type="EMBL" id="KAF6020055.1"/>
    </source>
</evidence>
<protein>
    <recommendedName>
        <fullName evidence="1">WW domain-containing protein</fullName>
    </recommendedName>
</protein>
<reference evidence="2" key="1">
    <citation type="submission" date="2020-06" db="EMBL/GenBank/DDBJ databases">
        <title>Draft genome of Bugula neritina, a colonial animal packing powerful symbionts and potential medicines.</title>
        <authorList>
            <person name="Rayko M."/>
        </authorList>
    </citation>
    <scope>NUCLEOTIDE SEQUENCE [LARGE SCALE GENOMIC DNA]</scope>
    <source>
        <strain evidence="2">Kwan_BN1</strain>
    </source>
</reference>
<dbReference type="SMART" id="SM00456">
    <property type="entry name" value="WW"/>
    <property type="match status" value="1"/>
</dbReference>